<proteinExistence type="inferred from homology"/>
<dbReference type="InterPro" id="IPR042086">
    <property type="entry name" value="MeTrfase_capping"/>
</dbReference>
<dbReference type="AlphaFoldDB" id="A0AA88SDD7"/>
<protein>
    <submittedName>
        <fullName evidence="6">Uncharacterized protein</fullName>
    </submittedName>
</protein>
<dbReference type="GO" id="GO:0008168">
    <property type="term" value="F:methyltransferase activity"/>
    <property type="evidence" value="ECO:0007669"/>
    <property type="project" value="UniProtKB-KW"/>
</dbReference>
<evidence type="ECO:0000256" key="1">
    <source>
        <dbReference type="ARBA" id="ARBA00007967"/>
    </source>
</evidence>
<gene>
    <name evidence="6" type="ORF">RJ640_006398</name>
</gene>
<sequence>MAFGGETENFMGISKSYPMIGGESAFNYAQNSGYQRGVIDATKNIIAEAITQKLDIKSPTTTFRIADFGCSTGPNTFIAMRNIVEAVELKYQSMQQGIAQTLEFQIYFNDHADNDFSILFKTLPFSPPYYSAGVPGSFHNRLFPKATLHLGHSSYSLQWLSKVPEEVQDKNSPASNKGEIYCTWTRKEVREAYYSQFKNDWTSFLDARAEELVEGGLMAIQLPGVPHGAVPSQTGAGMLLELLSSCLDDMAKRVIVMNNKFTIERMEFLSQPEKDLFDPILKSLHMRATDEGIIIDHFGTGIVDELFDLLTKELDENRHICENELRTDVDLFVLLKRKSSGR</sequence>
<evidence type="ECO:0000256" key="2">
    <source>
        <dbReference type="ARBA" id="ARBA00022603"/>
    </source>
</evidence>
<dbReference type="InterPro" id="IPR029063">
    <property type="entry name" value="SAM-dependent_MTases_sf"/>
</dbReference>
<accession>A0AA88SDD7</accession>
<comment type="caution">
    <text evidence="6">The sequence shown here is derived from an EMBL/GenBank/DDBJ whole genome shotgun (WGS) entry which is preliminary data.</text>
</comment>
<dbReference type="GO" id="GO:0046872">
    <property type="term" value="F:metal ion binding"/>
    <property type="evidence" value="ECO:0007669"/>
    <property type="project" value="UniProtKB-KW"/>
</dbReference>
<dbReference type="Proteomes" id="UP001187471">
    <property type="component" value="Unassembled WGS sequence"/>
</dbReference>
<dbReference type="Pfam" id="PF03492">
    <property type="entry name" value="Methyltransf_7"/>
    <property type="match status" value="1"/>
</dbReference>
<dbReference type="InterPro" id="IPR005299">
    <property type="entry name" value="MeTrfase_7"/>
</dbReference>
<evidence type="ECO:0000313" key="6">
    <source>
        <dbReference type="EMBL" id="KAK2987310.1"/>
    </source>
</evidence>
<dbReference type="GO" id="GO:0032259">
    <property type="term" value="P:methylation"/>
    <property type="evidence" value="ECO:0007669"/>
    <property type="project" value="UniProtKB-KW"/>
</dbReference>
<evidence type="ECO:0000256" key="5">
    <source>
        <dbReference type="ARBA" id="ARBA00022842"/>
    </source>
</evidence>
<keyword evidence="7" id="KW-1185">Reference proteome</keyword>
<keyword evidence="3" id="KW-0808">Transferase</keyword>
<dbReference type="PANTHER" id="PTHR31009">
    <property type="entry name" value="S-ADENOSYL-L-METHIONINE:CARBOXYL METHYLTRANSFERASE FAMILY PROTEIN"/>
    <property type="match status" value="1"/>
</dbReference>
<dbReference type="SUPFAM" id="SSF53335">
    <property type="entry name" value="S-adenosyl-L-methionine-dependent methyltransferases"/>
    <property type="match status" value="1"/>
</dbReference>
<keyword evidence="4" id="KW-0479">Metal-binding</keyword>
<dbReference type="Gene3D" id="1.10.1200.270">
    <property type="entry name" value="Methyltransferase, alpha-helical capping domain"/>
    <property type="match status" value="1"/>
</dbReference>
<name>A0AA88SDD7_9ASTE</name>
<comment type="similarity">
    <text evidence="1">Belongs to the methyltransferase superfamily. Type-7 methyltransferase family.</text>
</comment>
<dbReference type="Gene3D" id="3.40.50.150">
    <property type="entry name" value="Vaccinia Virus protein VP39"/>
    <property type="match status" value="1"/>
</dbReference>
<evidence type="ECO:0000256" key="4">
    <source>
        <dbReference type="ARBA" id="ARBA00022723"/>
    </source>
</evidence>
<evidence type="ECO:0000313" key="7">
    <source>
        <dbReference type="Proteomes" id="UP001187471"/>
    </source>
</evidence>
<keyword evidence="5" id="KW-0460">Magnesium</keyword>
<reference evidence="6" key="1">
    <citation type="submission" date="2022-12" db="EMBL/GenBank/DDBJ databases">
        <title>Draft genome assemblies for two species of Escallonia (Escalloniales).</title>
        <authorList>
            <person name="Chanderbali A."/>
            <person name="Dervinis C."/>
            <person name="Anghel I."/>
            <person name="Soltis D."/>
            <person name="Soltis P."/>
            <person name="Zapata F."/>
        </authorList>
    </citation>
    <scope>NUCLEOTIDE SEQUENCE</scope>
    <source>
        <strain evidence="6">UCBG92.1500</strain>
        <tissue evidence="6">Leaf</tissue>
    </source>
</reference>
<keyword evidence="2" id="KW-0489">Methyltransferase</keyword>
<organism evidence="6 7">
    <name type="scientific">Escallonia rubra</name>
    <dbReference type="NCBI Taxonomy" id="112253"/>
    <lineage>
        <taxon>Eukaryota</taxon>
        <taxon>Viridiplantae</taxon>
        <taxon>Streptophyta</taxon>
        <taxon>Embryophyta</taxon>
        <taxon>Tracheophyta</taxon>
        <taxon>Spermatophyta</taxon>
        <taxon>Magnoliopsida</taxon>
        <taxon>eudicotyledons</taxon>
        <taxon>Gunneridae</taxon>
        <taxon>Pentapetalae</taxon>
        <taxon>asterids</taxon>
        <taxon>campanulids</taxon>
        <taxon>Escalloniales</taxon>
        <taxon>Escalloniaceae</taxon>
        <taxon>Escallonia</taxon>
    </lineage>
</organism>
<evidence type="ECO:0000256" key="3">
    <source>
        <dbReference type="ARBA" id="ARBA00022679"/>
    </source>
</evidence>
<dbReference type="EMBL" id="JAVXUO010000991">
    <property type="protein sequence ID" value="KAK2987310.1"/>
    <property type="molecule type" value="Genomic_DNA"/>
</dbReference>